<protein>
    <submittedName>
        <fullName evidence="2">(northern house mosquito) hypothetical protein</fullName>
    </submittedName>
</protein>
<accession>A0A8D8DR22</accession>
<dbReference type="EMBL" id="HBUE01171736">
    <property type="protein sequence ID" value="CAG6515419.1"/>
    <property type="molecule type" value="Transcribed_RNA"/>
</dbReference>
<reference evidence="2" key="1">
    <citation type="submission" date="2021-05" db="EMBL/GenBank/DDBJ databases">
        <authorList>
            <person name="Alioto T."/>
            <person name="Alioto T."/>
            <person name="Gomez Garrido J."/>
        </authorList>
    </citation>
    <scope>NUCLEOTIDE SEQUENCE</scope>
</reference>
<name>A0A8D8DR22_CULPI</name>
<evidence type="ECO:0000256" key="1">
    <source>
        <dbReference type="SAM" id="MobiDB-lite"/>
    </source>
</evidence>
<dbReference type="EMBL" id="HBUE01277184">
    <property type="protein sequence ID" value="CAG6566918.1"/>
    <property type="molecule type" value="Transcribed_RNA"/>
</dbReference>
<evidence type="ECO:0000313" key="2">
    <source>
        <dbReference type="EMBL" id="CAG6515419.1"/>
    </source>
</evidence>
<feature type="compositionally biased region" description="Low complexity" evidence="1">
    <location>
        <begin position="26"/>
        <end position="38"/>
    </location>
</feature>
<organism evidence="2">
    <name type="scientific">Culex pipiens</name>
    <name type="common">House mosquito</name>
    <dbReference type="NCBI Taxonomy" id="7175"/>
    <lineage>
        <taxon>Eukaryota</taxon>
        <taxon>Metazoa</taxon>
        <taxon>Ecdysozoa</taxon>
        <taxon>Arthropoda</taxon>
        <taxon>Hexapoda</taxon>
        <taxon>Insecta</taxon>
        <taxon>Pterygota</taxon>
        <taxon>Neoptera</taxon>
        <taxon>Endopterygota</taxon>
        <taxon>Diptera</taxon>
        <taxon>Nematocera</taxon>
        <taxon>Culicoidea</taxon>
        <taxon>Culicidae</taxon>
        <taxon>Culicinae</taxon>
        <taxon>Culicini</taxon>
        <taxon>Culex</taxon>
        <taxon>Culex</taxon>
    </lineage>
</organism>
<sequence>MICAEEGKAVVVRRAQLASRTSEVPASSTSAWRRSTAWPSSRTPAASAVSLWPPTKLVISLEPSTTDPLHPATSAVRARKSAAGRTATSCPICDTPSGASGGHRAVFRASITSSMVTPPAVCTTRPTRTKR</sequence>
<dbReference type="AlphaFoldDB" id="A0A8D8DR22"/>
<feature type="region of interest" description="Disordered" evidence="1">
    <location>
        <begin position="23"/>
        <end position="46"/>
    </location>
</feature>
<proteinExistence type="predicted"/>